<evidence type="ECO:0000313" key="3">
    <source>
        <dbReference type="Proteomes" id="UP000609802"/>
    </source>
</evidence>
<feature type="transmembrane region" description="Helical" evidence="1">
    <location>
        <begin position="197"/>
        <end position="218"/>
    </location>
</feature>
<name>A0ABQ3IZR4_9RHOB</name>
<gene>
    <name evidence="2" type="ORF">GCM10016455_16660</name>
</gene>
<keyword evidence="1" id="KW-1133">Transmembrane helix</keyword>
<dbReference type="RefSeq" id="WP_229836650.1">
    <property type="nucleotide sequence ID" value="NZ_BNCH01000003.1"/>
</dbReference>
<feature type="transmembrane region" description="Helical" evidence="1">
    <location>
        <begin position="6"/>
        <end position="25"/>
    </location>
</feature>
<protein>
    <submittedName>
        <fullName evidence="2">Membrane protein</fullName>
    </submittedName>
</protein>
<reference evidence="3" key="1">
    <citation type="journal article" date="2019" name="Int. J. Syst. Evol. Microbiol.">
        <title>The Global Catalogue of Microorganisms (GCM) 10K type strain sequencing project: providing services to taxonomists for standard genome sequencing and annotation.</title>
        <authorList>
            <consortium name="The Broad Institute Genomics Platform"/>
            <consortium name="The Broad Institute Genome Sequencing Center for Infectious Disease"/>
            <person name="Wu L."/>
            <person name="Ma J."/>
        </authorList>
    </citation>
    <scope>NUCLEOTIDE SEQUENCE [LARGE SCALE GENOMIC DNA]</scope>
    <source>
        <strain evidence="3">KCTC 42443</strain>
    </source>
</reference>
<feature type="transmembrane region" description="Helical" evidence="1">
    <location>
        <begin position="67"/>
        <end position="83"/>
    </location>
</feature>
<proteinExistence type="predicted"/>
<comment type="caution">
    <text evidence="2">The sequence shown here is derived from an EMBL/GenBank/DDBJ whole genome shotgun (WGS) entry which is preliminary data.</text>
</comment>
<dbReference type="Proteomes" id="UP000609802">
    <property type="component" value="Unassembled WGS sequence"/>
</dbReference>
<evidence type="ECO:0000256" key="1">
    <source>
        <dbReference type="SAM" id="Phobius"/>
    </source>
</evidence>
<feature type="transmembrane region" description="Helical" evidence="1">
    <location>
        <begin position="32"/>
        <end position="55"/>
    </location>
</feature>
<keyword evidence="3" id="KW-1185">Reference proteome</keyword>
<feature type="transmembrane region" description="Helical" evidence="1">
    <location>
        <begin position="230"/>
        <end position="257"/>
    </location>
</feature>
<accession>A0ABQ3IZR4</accession>
<dbReference type="EMBL" id="BNCH01000003">
    <property type="protein sequence ID" value="GHE96893.1"/>
    <property type="molecule type" value="Genomic_DNA"/>
</dbReference>
<keyword evidence="1" id="KW-0472">Membrane</keyword>
<feature type="transmembrane region" description="Helical" evidence="1">
    <location>
        <begin position="131"/>
        <end position="155"/>
    </location>
</feature>
<sequence length="276" mass="30018">MIGAIARAFLMVILIATPSILVPGVSQESGQIVTIVALFAAALTIFEYASTYPGLVEFRDAPPFNRIRFAALFATVFCLSVIVRGQTDHSTATQFMTSVGMLIGQAIDFPYSPVRFVVSMLPDTASFNDMVLLRAAAGMSYLISLLSMAVFLMALRFTEWPSKSSGAFNVWVNLPTFDPTTGGDVVRRLVRDARFNIALGFLLPFATPIIISAAVSLFGSVSVENHQTMIWTVAAWAFLPASLFMRGIAMLRVALMISSERKRNKRRATKSGLATA</sequence>
<keyword evidence="1" id="KW-0812">Transmembrane</keyword>
<organism evidence="2 3">
    <name type="scientific">Aliiroseovarius zhejiangensis</name>
    <dbReference type="NCBI Taxonomy" id="1632025"/>
    <lineage>
        <taxon>Bacteria</taxon>
        <taxon>Pseudomonadati</taxon>
        <taxon>Pseudomonadota</taxon>
        <taxon>Alphaproteobacteria</taxon>
        <taxon>Rhodobacterales</taxon>
        <taxon>Paracoccaceae</taxon>
        <taxon>Aliiroseovarius</taxon>
    </lineage>
</organism>
<feature type="transmembrane region" description="Helical" evidence="1">
    <location>
        <begin position="95"/>
        <end position="111"/>
    </location>
</feature>
<evidence type="ECO:0000313" key="2">
    <source>
        <dbReference type="EMBL" id="GHE96893.1"/>
    </source>
</evidence>